<gene>
    <name evidence="2" type="ORF">PMAYCL1PPCAC_20728</name>
</gene>
<feature type="non-terminal residue" evidence="2">
    <location>
        <position position="1"/>
    </location>
</feature>
<keyword evidence="3" id="KW-1185">Reference proteome</keyword>
<evidence type="ECO:0000313" key="2">
    <source>
        <dbReference type="EMBL" id="GMR50533.1"/>
    </source>
</evidence>
<feature type="non-terminal residue" evidence="2">
    <location>
        <position position="191"/>
    </location>
</feature>
<dbReference type="AlphaFoldDB" id="A0AAN5I3F0"/>
<dbReference type="Gene3D" id="1.10.287.1490">
    <property type="match status" value="1"/>
</dbReference>
<proteinExistence type="predicted"/>
<organism evidence="2 3">
    <name type="scientific">Pristionchus mayeri</name>
    <dbReference type="NCBI Taxonomy" id="1317129"/>
    <lineage>
        <taxon>Eukaryota</taxon>
        <taxon>Metazoa</taxon>
        <taxon>Ecdysozoa</taxon>
        <taxon>Nematoda</taxon>
        <taxon>Chromadorea</taxon>
        <taxon>Rhabditida</taxon>
        <taxon>Rhabditina</taxon>
        <taxon>Diplogasteromorpha</taxon>
        <taxon>Diplogasteroidea</taxon>
        <taxon>Neodiplogasteridae</taxon>
        <taxon>Pristionchus</taxon>
    </lineage>
</organism>
<evidence type="ECO:0000256" key="1">
    <source>
        <dbReference type="SAM" id="MobiDB-lite"/>
    </source>
</evidence>
<dbReference type="Proteomes" id="UP001328107">
    <property type="component" value="Unassembled WGS sequence"/>
</dbReference>
<feature type="compositionally biased region" description="Basic and acidic residues" evidence="1">
    <location>
        <begin position="1"/>
        <end position="26"/>
    </location>
</feature>
<reference evidence="3" key="1">
    <citation type="submission" date="2022-10" db="EMBL/GenBank/DDBJ databases">
        <title>Genome assembly of Pristionchus species.</title>
        <authorList>
            <person name="Yoshida K."/>
            <person name="Sommer R.J."/>
        </authorList>
    </citation>
    <scope>NUCLEOTIDE SEQUENCE [LARGE SCALE GENOMIC DNA]</scope>
    <source>
        <strain evidence="3">RS5460</strain>
    </source>
</reference>
<feature type="compositionally biased region" description="Basic and acidic residues" evidence="1">
    <location>
        <begin position="51"/>
        <end position="75"/>
    </location>
</feature>
<accession>A0AAN5I3F0</accession>
<feature type="region of interest" description="Disordered" evidence="1">
    <location>
        <begin position="1"/>
        <end position="87"/>
    </location>
</feature>
<comment type="caution">
    <text evidence="2">The sequence shown here is derived from an EMBL/GenBank/DDBJ whole genome shotgun (WGS) entry which is preliminary data.</text>
</comment>
<sequence length="191" mass="21967">ESELDAERQKNEEQKPEIIENSKKMNEIQNEMAGLKNQLEESQQRVAGLRNELEESKQSVVDLKNKLEKSEKSVTDLDSQLENERARSNQRAIELAELNEECLLYDQKIDELKSKIAEYEKNQTTSNNTSPEEMVNDSVMDDDIFSTGADEADMGRRTTKPVITLFDVLNNVNVSAKKKKRGRKSRKEKMN</sequence>
<protein>
    <submittedName>
        <fullName evidence="2">Uncharacterized protein</fullName>
    </submittedName>
</protein>
<evidence type="ECO:0000313" key="3">
    <source>
        <dbReference type="Proteomes" id="UP001328107"/>
    </source>
</evidence>
<name>A0AAN5I3F0_9BILA</name>
<dbReference type="EMBL" id="BTRK01000004">
    <property type="protein sequence ID" value="GMR50533.1"/>
    <property type="molecule type" value="Genomic_DNA"/>
</dbReference>